<reference evidence="4" key="1">
    <citation type="submission" date="2016-06" db="UniProtKB">
        <authorList>
            <consortium name="WormBaseParasite"/>
        </authorList>
    </citation>
    <scope>IDENTIFICATION</scope>
</reference>
<feature type="compositionally biased region" description="Polar residues" evidence="1">
    <location>
        <begin position="7"/>
        <end position="16"/>
    </location>
</feature>
<dbReference type="Proteomes" id="UP000270296">
    <property type="component" value="Unassembled WGS sequence"/>
</dbReference>
<dbReference type="EMBL" id="UZAM01009958">
    <property type="protein sequence ID" value="VDP10589.1"/>
    <property type="molecule type" value="Genomic_DNA"/>
</dbReference>
<gene>
    <name evidence="2" type="ORF">SBAD_LOCUS6691</name>
</gene>
<name>A0A183ISU4_9BILA</name>
<protein>
    <submittedName>
        <fullName evidence="2 4">Uncharacterized protein</fullName>
    </submittedName>
</protein>
<feature type="region of interest" description="Disordered" evidence="1">
    <location>
        <begin position="1"/>
        <end position="21"/>
    </location>
</feature>
<reference evidence="2 3" key="2">
    <citation type="submission" date="2018-11" db="EMBL/GenBank/DDBJ databases">
        <authorList>
            <consortium name="Pathogen Informatics"/>
        </authorList>
    </citation>
    <scope>NUCLEOTIDE SEQUENCE [LARGE SCALE GENOMIC DNA]</scope>
</reference>
<accession>A0A183ISU4</accession>
<evidence type="ECO:0000313" key="4">
    <source>
        <dbReference type="WBParaSite" id="SBAD_0000695201-mRNA-1"/>
    </source>
</evidence>
<proteinExistence type="predicted"/>
<sequence>MDFGNAPSDQEGQGQPSGPKVPTLAIVLTIRLLMQGKA</sequence>
<evidence type="ECO:0000313" key="3">
    <source>
        <dbReference type="Proteomes" id="UP000270296"/>
    </source>
</evidence>
<evidence type="ECO:0000256" key="1">
    <source>
        <dbReference type="SAM" id="MobiDB-lite"/>
    </source>
</evidence>
<evidence type="ECO:0000313" key="2">
    <source>
        <dbReference type="EMBL" id="VDP10589.1"/>
    </source>
</evidence>
<organism evidence="4">
    <name type="scientific">Soboliphyme baturini</name>
    <dbReference type="NCBI Taxonomy" id="241478"/>
    <lineage>
        <taxon>Eukaryota</taxon>
        <taxon>Metazoa</taxon>
        <taxon>Ecdysozoa</taxon>
        <taxon>Nematoda</taxon>
        <taxon>Enoplea</taxon>
        <taxon>Dorylaimia</taxon>
        <taxon>Dioctophymatida</taxon>
        <taxon>Dioctophymatoidea</taxon>
        <taxon>Soboliphymatidae</taxon>
        <taxon>Soboliphyme</taxon>
    </lineage>
</organism>
<keyword evidence="3" id="KW-1185">Reference proteome</keyword>
<dbReference type="AlphaFoldDB" id="A0A183ISU4"/>
<dbReference type="WBParaSite" id="SBAD_0000695201-mRNA-1">
    <property type="protein sequence ID" value="SBAD_0000695201-mRNA-1"/>
    <property type="gene ID" value="SBAD_0000695201"/>
</dbReference>